<comment type="caution">
    <text evidence="1">The sequence shown here is derived from an EMBL/GenBank/DDBJ whole genome shotgun (WGS) entry which is preliminary data.</text>
</comment>
<organism evidence="1 2">
    <name type="scientific">Petralouisia muris</name>
    <dbReference type="NCBI Taxonomy" id="3032872"/>
    <lineage>
        <taxon>Bacteria</taxon>
        <taxon>Bacillati</taxon>
        <taxon>Bacillota</taxon>
        <taxon>Clostridia</taxon>
        <taxon>Lachnospirales</taxon>
        <taxon>Lachnospiraceae</taxon>
        <taxon>Petralouisia</taxon>
    </lineage>
</organism>
<gene>
    <name evidence="1" type="ORF">E5329_19570</name>
</gene>
<dbReference type="Proteomes" id="UP000304953">
    <property type="component" value="Unassembled WGS sequence"/>
</dbReference>
<accession>A0AC61RRY4</accession>
<dbReference type="EMBL" id="SRYA01000048">
    <property type="protein sequence ID" value="TGY91983.1"/>
    <property type="molecule type" value="Genomic_DNA"/>
</dbReference>
<protein>
    <submittedName>
        <fullName evidence="1">CotS family spore coat protein</fullName>
    </submittedName>
</protein>
<evidence type="ECO:0000313" key="1">
    <source>
        <dbReference type="EMBL" id="TGY91983.1"/>
    </source>
</evidence>
<evidence type="ECO:0000313" key="2">
    <source>
        <dbReference type="Proteomes" id="UP000304953"/>
    </source>
</evidence>
<proteinExistence type="predicted"/>
<name>A0AC61RRY4_9FIRM</name>
<sequence length="331" mass="39299">MYNRENLILEQYPFEVRQTVKGRGALICDTDKGLKILKEYKGSEGRADFLYGLLQFLKNHGQERIDCIVKTGDAKTIARDADGTAYMVRDWYEGRECDTKSRDDILKSIRQLADIHNVLREFPEEIPEYLQVRDHTLLEENERHTRELKKVRNFIFSRKKKTDFEMEFLKSYDIFYKEALEVVELQKQEQKREEDGEKEGVYGICHGDYNQHNVLFSRQGIAVLNFEKASYDIQASDLGNFMRKILEKHNWNMGLGMDMLSAYHKVRALSEQEMKQLYIRLAYPEKFWKIANHYFNTSKAWVCGRNLEKLEKFISQNEARESFLHLMWKKA</sequence>
<keyword evidence="2" id="KW-1185">Reference proteome</keyword>
<reference evidence="1" key="1">
    <citation type="submission" date="2019-04" db="EMBL/GenBank/DDBJ databases">
        <title>Microbes associate with the intestines of laboratory mice.</title>
        <authorList>
            <person name="Navarre W."/>
            <person name="Wong E."/>
            <person name="Huang K."/>
            <person name="Tropini C."/>
            <person name="Ng K."/>
            <person name="Yu B."/>
        </authorList>
    </citation>
    <scope>NUCLEOTIDE SEQUENCE</scope>
    <source>
        <strain evidence="1">NM01_1-7b</strain>
    </source>
</reference>